<feature type="domain" description="Reverse transcriptase zinc-binding" evidence="1">
    <location>
        <begin position="273"/>
        <end position="357"/>
    </location>
</feature>
<dbReference type="PANTHER" id="PTHR47746">
    <property type="entry name" value="ZF-RVT DOMAIN-CONTAINING PROTEIN"/>
    <property type="match status" value="1"/>
</dbReference>
<name>A0ABQ7LNH3_BRACM</name>
<proteinExistence type="predicted"/>
<dbReference type="PANTHER" id="PTHR47746:SF88">
    <property type="entry name" value="RNA-DIRECTED DNA POLYMERASE (REVERSE TRANSCRIPTASE)-RELATED FAMILY PROTEIN-RELATED"/>
    <property type="match status" value="1"/>
</dbReference>
<comment type="caution">
    <text evidence="2">The sequence shown here is derived from an EMBL/GenBank/DDBJ whole genome shotgun (WGS) entry which is preliminary data.</text>
</comment>
<evidence type="ECO:0000259" key="1">
    <source>
        <dbReference type="Pfam" id="PF13966"/>
    </source>
</evidence>
<reference evidence="2 3" key="1">
    <citation type="submission" date="2021-03" db="EMBL/GenBank/DDBJ databases">
        <authorList>
            <person name="King G.J."/>
            <person name="Bancroft I."/>
            <person name="Baten A."/>
            <person name="Bloomfield J."/>
            <person name="Borpatragohain P."/>
            <person name="He Z."/>
            <person name="Irish N."/>
            <person name="Irwin J."/>
            <person name="Liu K."/>
            <person name="Mauleon R.P."/>
            <person name="Moore J."/>
            <person name="Morris R."/>
            <person name="Ostergaard L."/>
            <person name="Wang B."/>
            <person name="Wells R."/>
        </authorList>
    </citation>
    <scope>NUCLEOTIDE SEQUENCE [LARGE SCALE GENOMIC DNA]</scope>
    <source>
        <strain evidence="2">R-o-18</strain>
        <tissue evidence="2">Leaf</tissue>
    </source>
</reference>
<dbReference type="Proteomes" id="UP000823674">
    <property type="component" value="Chromosome A09"/>
</dbReference>
<organism evidence="2 3">
    <name type="scientific">Brassica rapa subsp. trilocularis</name>
    <dbReference type="NCBI Taxonomy" id="1813537"/>
    <lineage>
        <taxon>Eukaryota</taxon>
        <taxon>Viridiplantae</taxon>
        <taxon>Streptophyta</taxon>
        <taxon>Embryophyta</taxon>
        <taxon>Tracheophyta</taxon>
        <taxon>Spermatophyta</taxon>
        <taxon>Magnoliopsida</taxon>
        <taxon>eudicotyledons</taxon>
        <taxon>Gunneridae</taxon>
        <taxon>Pentapetalae</taxon>
        <taxon>rosids</taxon>
        <taxon>malvids</taxon>
        <taxon>Brassicales</taxon>
        <taxon>Brassicaceae</taxon>
        <taxon>Brassiceae</taxon>
        <taxon>Brassica</taxon>
    </lineage>
</organism>
<dbReference type="InterPro" id="IPR036691">
    <property type="entry name" value="Endo/exonu/phosph_ase_sf"/>
</dbReference>
<evidence type="ECO:0000313" key="3">
    <source>
        <dbReference type="Proteomes" id="UP000823674"/>
    </source>
</evidence>
<dbReference type="EMBL" id="JADBGQ010000008">
    <property type="protein sequence ID" value="KAG5387133.1"/>
    <property type="molecule type" value="Genomic_DNA"/>
</dbReference>
<dbReference type="Gene3D" id="3.60.10.10">
    <property type="entry name" value="Endonuclease/exonuclease/phosphatase"/>
    <property type="match status" value="1"/>
</dbReference>
<keyword evidence="3" id="KW-1185">Reference proteome</keyword>
<sequence length="457" mass="52759">MSINISFWNVRGINGKDKHPDFLNWRNVNKVSFGAILESHVKESNLSIVMNAICPGWSFASNHSEDEDGRIIIFWKHPLQVSVLLKTRQSLTCFVHCPGSHSFTVTAFFNYLVTHPDFQETVTSGWEFTSSDSWNLSSLSKKQKQLKKYLKSLNKDNFSDIQKRKILRLRHLAVRWLKILPGNGRECRFWTSPWSPFGQLINFVGQSGPRSTGIPISSSLASLWSNDSWTLAPARSDRMEEVLTYLTSISLSDRPDTMIWNTSTTRSNQSRCFSANQVYNLIRESNPSVAWKNVVWLKRGIPKFKTLTWLFVLDRCPTRNRLLAWGLQTDAGCLLCNRYQESRDHLFFDCEYSYAIWGSLATRLNFSLQSNSWNDSLQALIDFTGDSTLRYLIILAWQASIYEIWKERNNRLHRNIFRSPSSLVSSINATVKNRISSFRDDNGVFSSQTMQRWLSTN</sequence>
<protein>
    <recommendedName>
        <fullName evidence="1">Reverse transcriptase zinc-binding domain-containing protein</fullName>
    </recommendedName>
</protein>
<dbReference type="InterPro" id="IPR026960">
    <property type="entry name" value="RVT-Znf"/>
</dbReference>
<dbReference type="Pfam" id="PF13966">
    <property type="entry name" value="zf-RVT"/>
    <property type="match status" value="1"/>
</dbReference>
<dbReference type="SUPFAM" id="SSF56219">
    <property type="entry name" value="DNase I-like"/>
    <property type="match status" value="1"/>
</dbReference>
<gene>
    <name evidence="2" type="primary">A09g518670.1_BraROA</name>
    <name evidence="2" type="ORF">IGI04_038604</name>
</gene>
<accession>A0ABQ7LNH3</accession>
<evidence type="ECO:0000313" key="2">
    <source>
        <dbReference type="EMBL" id="KAG5387133.1"/>
    </source>
</evidence>